<comment type="caution">
    <text evidence="2">The sequence shown here is derived from an EMBL/GenBank/DDBJ whole genome shotgun (WGS) entry which is preliminary data.</text>
</comment>
<feature type="transmembrane region" description="Helical" evidence="1">
    <location>
        <begin position="7"/>
        <end position="31"/>
    </location>
</feature>
<dbReference type="Proteomes" id="UP000049685">
    <property type="component" value="Unassembled WGS sequence"/>
</dbReference>
<gene>
    <name evidence="2" type="ORF">UMC4404_09781</name>
</gene>
<evidence type="ECO:0000313" key="3">
    <source>
        <dbReference type="Proteomes" id="UP000049685"/>
    </source>
</evidence>
<protein>
    <submittedName>
        <fullName evidence="2">Uncharacterized protein</fullName>
    </submittedName>
</protein>
<evidence type="ECO:0000313" key="2">
    <source>
        <dbReference type="EMBL" id="CEO32998.1"/>
    </source>
</evidence>
<name>A0A9P1L0R9_PARSO</name>
<proteinExistence type="predicted"/>
<organism evidence="2 3">
    <name type="scientific">Paraclostridium sordellii</name>
    <name type="common">Clostridium sordellii</name>
    <dbReference type="NCBI Taxonomy" id="1505"/>
    <lineage>
        <taxon>Bacteria</taxon>
        <taxon>Bacillati</taxon>
        <taxon>Bacillota</taxon>
        <taxon>Clostridia</taxon>
        <taxon>Peptostreptococcales</taxon>
        <taxon>Peptostreptococcaceae</taxon>
        <taxon>Paraclostridium</taxon>
    </lineage>
</organism>
<dbReference type="EMBL" id="CDNY01000003">
    <property type="protein sequence ID" value="CEO32998.1"/>
    <property type="molecule type" value="Genomic_DNA"/>
</dbReference>
<sequence>MKNRDKLFILIAIVIAIIILICFKLFASIGIS</sequence>
<keyword evidence="1" id="KW-1133">Transmembrane helix</keyword>
<reference evidence="3" key="1">
    <citation type="submission" date="2015-01" db="EMBL/GenBank/DDBJ databases">
        <authorList>
            <person name="Aslett A.Martin."/>
            <person name="De Silva Nishadi"/>
        </authorList>
    </citation>
    <scope>NUCLEOTIDE SEQUENCE [LARGE SCALE GENOMIC DNA]</scope>
    <source>
        <strain evidence="3">UMC4404</strain>
    </source>
</reference>
<dbReference type="AlphaFoldDB" id="A0A9P1L0R9"/>
<evidence type="ECO:0000256" key="1">
    <source>
        <dbReference type="SAM" id="Phobius"/>
    </source>
</evidence>
<keyword evidence="1" id="KW-0812">Transmembrane</keyword>
<accession>A0A9P1L0R9</accession>
<keyword evidence="1" id="KW-0472">Membrane</keyword>